<organism evidence="2 3">
    <name type="scientific">Striga asiatica</name>
    <name type="common">Asiatic witchweed</name>
    <name type="synonym">Buchnera asiatica</name>
    <dbReference type="NCBI Taxonomy" id="4170"/>
    <lineage>
        <taxon>Eukaryota</taxon>
        <taxon>Viridiplantae</taxon>
        <taxon>Streptophyta</taxon>
        <taxon>Embryophyta</taxon>
        <taxon>Tracheophyta</taxon>
        <taxon>Spermatophyta</taxon>
        <taxon>Magnoliopsida</taxon>
        <taxon>eudicotyledons</taxon>
        <taxon>Gunneridae</taxon>
        <taxon>Pentapetalae</taxon>
        <taxon>asterids</taxon>
        <taxon>lamiids</taxon>
        <taxon>Lamiales</taxon>
        <taxon>Orobanchaceae</taxon>
        <taxon>Buchnereae</taxon>
        <taxon>Striga</taxon>
    </lineage>
</organism>
<name>A0A5A7RB47_STRAF</name>
<dbReference type="Gene3D" id="3.40.50.300">
    <property type="entry name" value="P-loop containing nucleotide triphosphate hydrolases"/>
    <property type="match status" value="1"/>
</dbReference>
<feature type="compositionally biased region" description="Low complexity" evidence="1">
    <location>
        <begin position="61"/>
        <end position="81"/>
    </location>
</feature>
<evidence type="ECO:0000313" key="3">
    <source>
        <dbReference type="Proteomes" id="UP000325081"/>
    </source>
</evidence>
<dbReference type="InterPro" id="IPR050747">
    <property type="entry name" value="Mitochondrial_chaperone_BCS1"/>
</dbReference>
<evidence type="ECO:0000256" key="1">
    <source>
        <dbReference type="SAM" id="MobiDB-lite"/>
    </source>
</evidence>
<keyword evidence="3" id="KW-1185">Reference proteome</keyword>
<sequence>MMNGGCQMFWCALNVRRLKIGRGEKDEHYRISAEKDQELVDTYAGQTFKWRNRGQKEFLQPTRPSSPRPARSSSCSTARTGTSSWIRTSRTLRARPEGTSYKLKKKTIKIHTVADMEGDEWVQATLDHPTTFDMMAIVFDMMAIDPEQKASVLNYVDGLWSSCGDERIKLFTTNHAERLDLALLRPGRMDNNINNIILHIKRPIRHKRRPANEALHDQLRRGSGKEIQVKHSSDHLFFGSKRIAFTHEPPNSAVVNSSSVDLPGCHHSATGHPIPLQKEKRNLKPEPEVFILIILSIVPTGGPRVDHDRCAGKYIVAHDFGVVSGFKGMSNGASDFGL</sequence>
<gene>
    <name evidence="2" type="ORF">STAS_31114</name>
</gene>
<reference evidence="3" key="1">
    <citation type="journal article" date="2019" name="Curr. Biol.">
        <title>Genome Sequence of Striga asiatica Provides Insight into the Evolution of Plant Parasitism.</title>
        <authorList>
            <person name="Yoshida S."/>
            <person name="Kim S."/>
            <person name="Wafula E.K."/>
            <person name="Tanskanen J."/>
            <person name="Kim Y.M."/>
            <person name="Honaas L."/>
            <person name="Yang Z."/>
            <person name="Spallek T."/>
            <person name="Conn C.E."/>
            <person name="Ichihashi Y."/>
            <person name="Cheong K."/>
            <person name="Cui S."/>
            <person name="Der J.P."/>
            <person name="Gundlach H."/>
            <person name="Jiao Y."/>
            <person name="Hori C."/>
            <person name="Ishida J.K."/>
            <person name="Kasahara H."/>
            <person name="Kiba T."/>
            <person name="Kim M.S."/>
            <person name="Koo N."/>
            <person name="Laohavisit A."/>
            <person name="Lee Y.H."/>
            <person name="Lumba S."/>
            <person name="McCourt P."/>
            <person name="Mortimer J.C."/>
            <person name="Mutuku J.M."/>
            <person name="Nomura T."/>
            <person name="Sasaki-Sekimoto Y."/>
            <person name="Seto Y."/>
            <person name="Wang Y."/>
            <person name="Wakatake T."/>
            <person name="Sakakibara H."/>
            <person name="Demura T."/>
            <person name="Yamaguchi S."/>
            <person name="Yoneyama K."/>
            <person name="Manabe R.I."/>
            <person name="Nelson D.C."/>
            <person name="Schulman A.H."/>
            <person name="Timko M.P."/>
            <person name="dePamphilis C.W."/>
            <person name="Choi D."/>
            <person name="Shirasu K."/>
        </authorList>
    </citation>
    <scope>NUCLEOTIDE SEQUENCE [LARGE SCALE GENOMIC DNA]</scope>
    <source>
        <strain evidence="3">cv. UVA1</strain>
    </source>
</reference>
<dbReference type="Proteomes" id="UP000325081">
    <property type="component" value="Unassembled WGS sequence"/>
</dbReference>
<dbReference type="GO" id="GO:0016787">
    <property type="term" value="F:hydrolase activity"/>
    <property type="evidence" value="ECO:0007669"/>
    <property type="project" value="UniProtKB-KW"/>
</dbReference>
<dbReference type="AlphaFoldDB" id="A0A5A7RB47"/>
<keyword evidence="2" id="KW-0378">Hydrolase</keyword>
<protein>
    <submittedName>
        <fullName evidence="2">P-loop containing nucleoside triphosphatehydrolases superfamily protein</fullName>
    </submittedName>
</protein>
<dbReference type="OrthoDB" id="10251412at2759"/>
<proteinExistence type="predicted"/>
<dbReference type="PANTHER" id="PTHR23070">
    <property type="entry name" value="BCS1 AAA-TYPE ATPASE"/>
    <property type="match status" value="1"/>
</dbReference>
<comment type="caution">
    <text evidence="2">The sequence shown here is derived from an EMBL/GenBank/DDBJ whole genome shotgun (WGS) entry which is preliminary data.</text>
</comment>
<feature type="region of interest" description="Disordered" evidence="1">
    <location>
        <begin position="54"/>
        <end position="81"/>
    </location>
</feature>
<evidence type="ECO:0000313" key="2">
    <source>
        <dbReference type="EMBL" id="GER53574.1"/>
    </source>
</evidence>
<dbReference type="EMBL" id="BKCP01010626">
    <property type="protein sequence ID" value="GER53574.1"/>
    <property type="molecule type" value="Genomic_DNA"/>
</dbReference>
<accession>A0A5A7RB47</accession>
<dbReference type="InterPro" id="IPR027417">
    <property type="entry name" value="P-loop_NTPase"/>
</dbReference>